<keyword evidence="3" id="KW-0175">Coiled coil</keyword>
<evidence type="ECO:0000313" key="6">
    <source>
        <dbReference type="Proteomes" id="UP001500547"/>
    </source>
</evidence>
<evidence type="ECO:0000256" key="3">
    <source>
        <dbReference type="ARBA" id="ARBA00023054"/>
    </source>
</evidence>
<name>A0ABP9R6M1_9RHOO</name>
<gene>
    <name evidence="5" type="ORF">GCM10025770_38430</name>
</gene>
<evidence type="ECO:0000256" key="2">
    <source>
        <dbReference type="ARBA" id="ARBA00009840"/>
    </source>
</evidence>
<dbReference type="RefSeq" id="WP_345534732.1">
    <property type="nucleotide sequence ID" value="NZ_BAABLD010000017.1"/>
</dbReference>
<comment type="caution">
    <text evidence="5">The sequence shown here is derived from an EMBL/GenBank/DDBJ whole genome shotgun (WGS) entry which is preliminary data.</text>
</comment>
<evidence type="ECO:0000256" key="4">
    <source>
        <dbReference type="ARBA" id="ARBA00023172"/>
    </source>
</evidence>
<dbReference type="PANTHER" id="PTHR30563:SF0">
    <property type="entry name" value="DNA RECOMBINATION PROTEIN RMUC"/>
    <property type="match status" value="1"/>
</dbReference>
<sequence>MHSNVEFDSFPLTNHAQRRMQQRRIPSQVLDMVLQHQNRNAQAIAEQCAKLYDEFVGFVENMEDAGKRIEQAQKAYQDAHGKLASGRGCLISQVEKVRALGVKSSKTLPAPLMHGLELAAEEGTEARIG</sequence>
<keyword evidence="4" id="KW-0233">DNA recombination</keyword>
<comment type="similarity">
    <text evidence="2">Belongs to the RmuC family.</text>
</comment>
<keyword evidence="6" id="KW-1185">Reference proteome</keyword>
<dbReference type="InterPro" id="IPR003798">
    <property type="entry name" value="DNA_recombination_RmuC"/>
</dbReference>
<proteinExistence type="inferred from homology"/>
<organism evidence="5 6">
    <name type="scientific">Viridibacterium curvum</name>
    <dbReference type="NCBI Taxonomy" id="1101404"/>
    <lineage>
        <taxon>Bacteria</taxon>
        <taxon>Pseudomonadati</taxon>
        <taxon>Pseudomonadota</taxon>
        <taxon>Betaproteobacteria</taxon>
        <taxon>Rhodocyclales</taxon>
        <taxon>Rhodocyclaceae</taxon>
        <taxon>Viridibacterium</taxon>
    </lineage>
</organism>
<comment type="function">
    <text evidence="1">Involved in DNA recombination.</text>
</comment>
<evidence type="ECO:0000256" key="1">
    <source>
        <dbReference type="ARBA" id="ARBA00003416"/>
    </source>
</evidence>
<accession>A0ABP9R6M1</accession>
<evidence type="ECO:0000313" key="5">
    <source>
        <dbReference type="EMBL" id="GAA5172384.1"/>
    </source>
</evidence>
<reference evidence="6" key="1">
    <citation type="journal article" date="2019" name="Int. J. Syst. Evol. Microbiol.">
        <title>The Global Catalogue of Microorganisms (GCM) 10K type strain sequencing project: providing services to taxonomists for standard genome sequencing and annotation.</title>
        <authorList>
            <consortium name="The Broad Institute Genomics Platform"/>
            <consortium name="The Broad Institute Genome Sequencing Center for Infectious Disease"/>
            <person name="Wu L."/>
            <person name="Ma J."/>
        </authorList>
    </citation>
    <scope>NUCLEOTIDE SEQUENCE [LARGE SCALE GENOMIC DNA]</scope>
    <source>
        <strain evidence="6">JCM 18715</strain>
    </source>
</reference>
<dbReference type="Pfam" id="PF02646">
    <property type="entry name" value="RmuC"/>
    <property type="match status" value="1"/>
</dbReference>
<protein>
    <submittedName>
        <fullName evidence="5">Uncharacterized protein</fullName>
    </submittedName>
</protein>
<dbReference type="PANTHER" id="PTHR30563">
    <property type="entry name" value="DNA RECOMBINATION PROTEIN RMUC"/>
    <property type="match status" value="1"/>
</dbReference>
<dbReference type="EMBL" id="BAABLD010000017">
    <property type="protein sequence ID" value="GAA5172384.1"/>
    <property type="molecule type" value="Genomic_DNA"/>
</dbReference>
<dbReference type="Proteomes" id="UP001500547">
    <property type="component" value="Unassembled WGS sequence"/>
</dbReference>